<proteinExistence type="inferred from homology"/>
<dbReference type="PANTHER" id="PTHR11705">
    <property type="entry name" value="PROTEASE FAMILY M14 CARBOXYPEPTIDASE A,B"/>
    <property type="match status" value="1"/>
</dbReference>
<dbReference type="EMBL" id="JBFDAA010000016">
    <property type="protein sequence ID" value="KAL1117211.1"/>
    <property type="molecule type" value="Genomic_DNA"/>
</dbReference>
<feature type="non-terminal residue" evidence="11">
    <location>
        <position position="1"/>
    </location>
</feature>
<dbReference type="AlphaFoldDB" id="A0ABD0Y157"/>
<dbReference type="FunFam" id="3.40.630.10:FF:000001">
    <property type="entry name" value="Carboxypeptidase B"/>
    <property type="match status" value="1"/>
</dbReference>
<evidence type="ECO:0000256" key="3">
    <source>
        <dbReference type="ARBA" id="ARBA00022645"/>
    </source>
</evidence>
<evidence type="ECO:0000256" key="1">
    <source>
        <dbReference type="ARBA" id="ARBA00001947"/>
    </source>
</evidence>
<reference evidence="11 12" key="1">
    <citation type="submission" date="2024-07" db="EMBL/GenBank/DDBJ databases">
        <title>Chromosome-level genome assembly of the water stick insect Ranatra chinensis (Heteroptera: Nepidae).</title>
        <authorList>
            <person name="Liu X."/>
        </authorList>
    </citation>
    <scope>NUCLEOTIDE SEQUENCE [LARGE SCALE GENOMIC DNA]</scope>
    <source>
        <strain evidence="11">Cailab_2021Rc</strain>
        <tissue evidence="11">Muscle</tissue>
    </source>
</reference>
<dbReference type="PROSITE" id="PS52035">
    <property type="entry name" value="PEPTIDASE_M14"/>
    <property type="match status" value="1"/>
</dbReference>
<dbReference type="InterPro" id="IPR057246">
    <property type="entry name" value="CARBOXYPEPT_ZN_1"/>
</dbReference>
<feature type="active site" description="Proton donor/acceptor" evidence="9">
    <location>
        <position position="253"/>
    </location>
</feature>
<dbReference type="Proteomes" id="UP001558652">
    <property type="component" value="Unassembled WGS sequence"/>
</dbReference>
<organism evidence="11 12">
    <name type="scientific">Ranatra chinensis</name>
    <dbReference type="NCBI Taxonomy" id="642074"/>
    <lineage>
        <taxon>Eukaryota</taxon>
        <taxon>Metazoa</taxon>
        <taxon>Ecdysozoa</taxon>
        <taxon>Arthropoda</taxon>
        <taxon>Hexapoda</taxon>
        <taxon>Insecta</taxon>
        <taxon>Pterygota</taxon>
        <taxon>Neoptera</taxon>
        <taxon>Paraneoptera</taxon>
        <taxon>Hemiptera</taxon>
        <taxon>Heteroptera</taxon>
        <taxon>Panheteroptera</taxon>
        <taxon>Nepomorpha</taxon>
        <taxon>Nepidae</taxon>
        <taxon>Ranatrinae</taxon>
        <taxon>Ranatra</taxon>
    </lineage>
</organism>
<keyword evidence="8" id="KW-0482">Metalloprotease</keyword>
<evidence type="ECO:0000256" key="9">
    <source>
        <dbReference type="PROSITE-ProRule" id="PRU01379"/>
    </source>
</evidence>
<protein>
    <recommendedName>
        <fullName evidence="10">Peptidase M14 domain-containing protein</fullName>
    </recommendedName>
</protein>
<evidence type="ECO:0000256" key="5">
    <source>
        <dbReference type="ARBA" id="ARBA00022723"/>
    </source>
</evidence>
<dbReference type="PRINTS" id="PR00765">
    <property type="entry name" value="CRBOXYPTASEA"/>
</dbReference>
<dbReference type="PROSITE" id="PS00132">
    <property type="entry name" value="CARBOXYPEPT_ZN_1"/>
    <property type="match status" value="1"/>
</dbReference>
<name>A0ABD0Y157_9HEMI</name>
<keyword evidence="4" id="KW-0645">Protease</keyword>
<comment type="similarity">
    <text evidence="2 9">Belongs to the peptidase M14 family.</text>
</comment>
<dbReference type="Pfam" id="PF00246">
    <property type="entry name" value="Peptidase_M14"/>
    <property type="match status" value="1"/>
</dbReference>
<evidence type="ECO:0000313" key="12">
    <source>
        <dbReference type="Proteomes" id="UP001558652"/>
    </source>
</evidence>
<comment type="cofactor">
    <cofactor evidence="1">
        <name>Zn(2+)</name>
        <dbReference type="ChEBI" id="CHEBI:29105"/>
    </cofactor>
</comment>
<feature type="domain" description="Peptidase M14" evidence="10">
    <location>
        <begin position="1"/>
        <end position="287"/>
    </location>
</feature>
<keyword evidence="3" id="KW-0121">Carboxypeptidase</keyword>
<evidence type="ECO:0000256" key="4">
    <source>
        <dbReference type="ARBA" id="ARBA00022670"/>
    </source>
</evidence>
<dbReference type="GO" id="GO:0046872">
    <property type="term" value="F:metal ion binding"/>
    <property type="evidence" value="ECO:0007669"/>
    <property type="project" value="UniProtKB-KW"/>
</dbReference>
<keyword evidence="12" id="KW-1185">Reference proteome</keyword>
<evidence type="ECO:0000256" key="2">
    <source>
        <dbReference type="ARBA" id="ARBA00005988"/>
    </source>
</evidence>
<dbReference type="PANTHER" id="PTHR11705:SF140">
    <property type="entry name" value="FI02848P-RELATED"/>
    <property type="match status" value="1"/>
</dbReference>
<evidence type="ECO:0000259" key="10">
    <source>
        <dbReference type="PROSITE" id="PS52035"/>
    </source>
</evidence>
<dbReference type="SUPFAM" id="SSF53187">
    <property type="entry name" value="Zn-dependent exopeptidases"/>
    <property type="match status" value="1"/>
</dbReference>
<dbReference type="SMART" id="SM00631">
    <property type="entry name" value="Zn_pept"/>
    <property type="match status" value="1"/>
</dbReference>
<dbReference type="GO" id="GO:0004180">
    <property type="term" value="F:carboxypeptidase activity"/>
    <property type="evidence" value="ECO:0007669"/>
    <property type="project" value="UniProtKB-KW"/>
</dbReference>
<evidence type="ECO:0000313" key="11">
    <source>
        <dbReference type="EMBL" id="KAL1117211.1"/>
    </source>
</evidence>
<gene>
    <name evidence="11" type="ORF">AAG570_004538</name>
</gene>
<keyword evidence="6" id="KW-0378">Hydrolase</keyword>
<dbReference type="GO" id="GO:0006508">
    <property type="term" value="P:proteolysis"/>
    <property type="evidence" value="ECO:0007669"/>
    <property type="project" value="UniProtKB-KW"/>
</dbReference>
<sequence>IVEYVDYLAKAYKHLASSEIIGYTAERRPIQVLKVSSNPLANKPVVFIDAGIHAREWVAPAVALFVMYQLVENNKQNSNLLDKVDWHIIPLLNPDGYVYSMTKDRFWRKNRANTTNSRCRGVDLNRNFDVYFGGLGTSRNPCDETFVGKGPFSEAESRALRDYALRIKNRIKLYITLHSYGQYLLYPWGYDNVLPNDWKDLDRLARMAERALSSVYGTRYQVGSSTKLLGPAAGGSDDWMKAKVGVKYSYTVELPGGGYDGFDLPESKILFSATEIFEAIKLAALSVTG</sequence>
<comment type="caution">
    <text evidence="11">The sequence shown here is derived from an EMBL/GenBank/DDBJ whole genome shotgun (WGS) entry which is preliminary data.</text>
</comment>
<evidence type="ECO:0000256" key="6">
    <source>
        <dbReference type="ARBA" id="ARBA00022801"/>
    </source>
</evidence>
<dbReference type="Gene3D" id="3.40.630.10">
    <property type="entry name" value="Zn peptidases"/>
    <property type="match status" value="1"/>
</dbReference>
<evidence type="ECO:0000256" key="7">
    <source>
        <dbReference type="ARBA" id="ARBA00022833"/>
    </source>
</evidence>
<dbReference type="CDD" id="cd03860">
    <property type="entry name" value="M14_CP_A-B_like"/>
    <property type="match status" value="1"/>
</dbReference>
<keyword evidence="7" id="KW-0862">Zinc</keyword>
<dbReference type="InterPro" id="IPR000834">
    <property type="entry name" value="Peptidase_M14"/>
</dbReference>
<accession>A0ABD0Y157</accession>
<dbReference type="GO" id="GO:0008237">
    <property type="term" value="F:metallopeptidase activity"/>
    <property type="evidence" value="ECO:0007669"/>
    <property type="project" value="UniProtKB-KW"/>
</dbReference>
<evidence type="ECO:0000256" key="8">
    <source>
        <dbReference type="ARBA" id="ARBA00023049"/>
    </source>
</evidence>
<keyword evidence="5" id="KW-0479">Metal-binding</keyword>